<keyword evidence="4" id="KW-0175">Coiled coil</keyword>
<keyword evidence="2" id="KW-0863">Zinc-finger</keyword>
<feature type="coiled-coil region" evidence="4">
    <location>
        <begin position="154"/>
        <end position="181"/>
    </location>
</feature>
<accession>A0AAE7B4F1</accession>
<evidence type="ECO:0000256" key="2">
    <source>
        <dbReference type="ARBA" id="ARBA00022771"/>
    </source>
</evidence>
<dbReference type="EMBL" id="MT293574">
    <property type="protein sequence ID" value="QKE44440.1"/>
    <property type="molecule type" value="Genomic_DNA"/>
</dbReference>
<dbReference type="RefSeq" id="YP_010800687.1">
    <property type="nucleotide sequence ID" value="NC_076895.1"/>
</dbReference>
<dbReference type="GeneID" id="80539323"/>
<evidence type="ECO:0000256" key="1">
    <source>
        <dbReference type="ARBA" id="ARBA00022723"/>
    </source>
</evidence>
<reference evidence="7" key="1">
    <citation type="submission" date="2020-04" db="EMBL/GenBank/DDBJ databases">
        <title>A mysterious 80 nm amoeba virus with a near complete 'ORFan genome' challenges the classification of DNA viruses.</title>
        <authorList>
            <person name="Boratto P.V.M."/>
            <person name="Oliveira G.P."/>
            <person name="Machado T.B."/>
            <person name="Andrade A.C.S.P."/>
            <person name="Baudoin J.P."/>
            <person name="Klose T."/>
            <person name="Azza S."/>
            <person name="Decloquement P."/>
            <person name="Chabriere E."/>
            <person name="Colson P."/>
            <person name="Levasseur A."/>
            <person name="La Scola B."/>
            <person name="Abrahao J.S."/>
        </authorList>
    </citation>
    <scope>NUCLEOTIDE SEQUENCE</scope>
    <source>
        <strain evidence="7">BHMG</strain>
    </source>
</reference>
<evidence type="ECO:0000256" key="3">
    <source>
        <dbReference type="ARBA" id="ARBA00022833"/>
    </source>
</evidence>
<keyword evidence="8" id="KW-1185">Reference proteome</keyword>
<sequence>MLLVKAAEVRERCRIIITMSEKRFHPQWHLCECNPPVPLLMLTSQSAANPGRDFFMCQNKDQKIPGSGCSKQFCWADEYPQGFEKKKFSGGGRGGGGYRGGRGGGNVTQASHPPRAQYSGFASSPQPTQVPQPDFTNKRQRTDDEQPAPQHASIEMLNEVLQNLEAYKKELMDEINGLREVVITMANDIVGAIKENSSVEEMST</sequence>
<evidence type="ECO:0000256" key="5">
    <source>
        <dbReference type="SAM" id="MobiDB-lite"/>
    </source>
</evidence>
<name>A0AAE7B4F1_9VIRU</name>
<evidence type="ECO:0000256" key="4">
    <source>
        <dbReference type="SAM" id="Coils"/>
    </source>
</evidence>
<keyword evidence="7" id="KW-0456">Lyase</keyword>
<evidence type="ECO:0000259" key="6">
    <source>
        <dbReference type="PROSITE" id="PS51999"/>
    </source>
</evidence>
<evidence type="ECO:0000313" key="8">
    <source>
        <dbReference type="Proteomes" id="UP000830293"/>
    </source>
</evidence>
<protein>
    <submittedName>
        <fullName evidence="7">DNA lyase</fullName>
    </submittedName>
</protein>
<feature type="domain" description="GRF-type" evidence="6">
    <location>
        <begin position="31"/>
        <end position="79"/>
    </location>
</feature>
<proteinExistence type="predicted"/>
<feature type="compositionally biased region" description="Polar residues" evidence="5">
    <location>
        <begin position="120"/>
        <end position="135"/>
    </location>
</feature>
<dbReference type="Proteomes" id="UP000830293">
    <property type="component" value="Segment"/>
</dbReference>
<dbReference type="InterPro" id="IPR010666">
    <property type="entry name" value="Znf_GRF"/>
</dbReference>
<evidence type="ECO:0000313" key="7">
    <source>
        <dbReference type="EMBL" id="QKE44440.1"/>
    </source>
</evidence>
<organism evidence="7 8">
    <name type="scientific">Yaravirus sp. 'brasiliensis'</name>
    <dbReference type="NCBI Taxonomy" id="2739681"/>
    <lineage>
        <taxon>Viruses</taxon>
        <taxon>Varidnaviria</taxon>
        <taxon>Bamfordvirae</taxon>
        <taxon>Nucleocytoviricota</taxon>
        <taxon>Mriyaviricetes</taxon>
        <taxon>Yaraviridae</taxon>
        <taxon>Yaravirus</taxon>
        <taxon>Yaravirus brasiliense</taxon>
    </lineage>
</organism>
<dbReference type="GO" id="GO:0008270">
    <property type="term" value="F:zinc ion binding"/>
    <property type="evidence" value="ECO:0007669"/>
    <property type="project" value="UniProtKB-KW"/>
</dbReference>
<keyword evidence="1" id="KW-0479">Metal-binding</keyword>
<feature type="region of interest" description="Disordered" evidence="5">
    <location>
        <begin position="85"/>
        <end position="149"/>
    </location>
</feature>
<feature type="compositionally biased region" description="Gly residues" evidence="5">
    <location>
        <begin position="89"/>
        <end position="106"/>
    </location>
</feature>
<dbReference type="KEGG" id="vg:80539323"/>
<dbReference type="GO" id="GO:0016829">
    <property type="term" value="F:lyase activity"/>
    <property type="evidence" value="ECO:0007669"/>
    <property type="project" value="UniProtKB-KW"/>
</dbReference>
<keyword evidence="3" id="KW-0862">Zinc</keyword>
<dbReference type="PROSITE" id="PS51999">
    <property type="entry name" value="ZF_GRF"/>
    <property type="match status" value="1"/>
</dbReference>